<organism evidence="1 2">
    <name type="scientific">Sediminibacterium goheungense</name>
    <dbReference type="NCBI Taxonomy" id="1086393"/>
    <lineage>
        <taxon>Bacteria</taxon>
        <taxon>Pseudomonadati</taxon>
        <taxon>Bacteroidota</taxon>
        <taxon>Chitinophagia</taxon>
        <taxon>Chitinophagales</taxon>
        <taxon>Chitinophagaceae</taxon>
        <taxon>Sediminibacterium</taxon>
    </lineage>
</organism>
<dbReference type="RefSeq" id="WP_133474113.1">
    <property type="nucleotide sequence ID" value="NZ_SNWP01000011.1"/>
</dbReference>
<dbReference type="AlphaFoldDB" id="A0A4R6IUG7"/>
<name>A0A4R6IUG7_9BACT</name>
<protein>
    <submittedName>
        <fullName evidence="1">Uncharacterized protein</fullName>
    </submittedName>
</protein>
<sequence>MSEEINLEQTLLETIEKADIRDEIFDLADKGFNQFIKSKSILEEIPFVRSLFAIGRSTMAIRDFLLIKKLIHFLKAINTISDDDKTEIWWDLEYDYDKRKVIGEHLLTLLDRVESTEKADYLGRLMKAYILKKIKYSELLRLTLIVTNLFTEDLKALPIFHKEQRSIFYSRSLHTMGLLVKTATCDNRGNDVEDDGYEISLLGKKLVDALELTYPSL</sequence>
<gene>
    <name evidence="1" type="ORF">BC659_1554</name>
</gene>
<dbReference type="OrthoDB" id="6398067at2"/>
<dbReference type="EMBL" id="SNWP01000011">
    <property type="protein sequence ID" value="TDO26249.1"/>
    <property type="molecule type" value="Genomic_DNA"/>
</dbReference>
<accession>A0A4R6IUG7</accession>
<comment type="caution">
    <text evidence="1">The sequence shown here is derived from an EMBL/GenBank/DDBJ whole genome shotgun (WGS) entry which is preliminary data.</text>
</comment>
<proteinExistence type="predicted"/>
<keyword evidence="2" id="KW-1185">Reference proteome</keyword>
<reference evidence="1 2" key="1">
    <citation type="submission" date="2019-03" db="EMBL/GenBank/DDBJ databases">
        <title>Genomic Encyclopedia of Archaeal and Bacterial Type Strains, Phase II (KMG-II): from individual species to whole genera.</title>
        <authorList>
            <person name="Goeker M."/>
        </authorList>
    </citation>
    <scope>NUCLEOTIDE SEQUENCE [LARGE SCALE GENOMIC DNA]</scope>
    <source>
        <strain evidence="1 2">DSM 28323</strain>
    </source>
</reference>
<evidence type="ECO:0000313" key="1">
    <source>
        <dbReference type="EMBL" id="TDO26249.1"/>
    </source>
</evidence>
<dbReference type="Proteomes" id="UP000295741">
    <property type="component" value="Unassembled WGS sequence"/>
</dbReference>
<evidence type="ECO:0000313" key="2">
    <source>
        <dbReference type="Proteomes" id="UP000295741"/>
    </source>
</evidence>